<proteinExistence type="inferred from homology"/>
<dbReference type="PANTHER" id="PTHR31669:SF168">
    <property type="entry name" value="PROTEIN FAR1-RELATED SEQUENCE"/>
    <property type="match status" value="1"/>
</dbReference>
<dbReference type="PROSITE" id="PS50966">
    <property type="entry name" value="ZF_SWIM"/>
    <property type="match status" value="1"/>
</dbReference>
<dbReference type="GO" id="GO:0006355">
    <property type="term" value="P:regulation of DNA-templated transcription"/>
    <property type="evidence" value="ECO:0007669"/>
    <property type="project" value="UniProtKB-UniRule"/>
</dbReference>
<evidence type="ECO:0000313" key="9">
    <source>
        <dbReference type="EMBL" id="CAL5045806.1"/>
    </source>
</evidence>
<comment type="function">
    <text evidence="6">Putative transcription activator involved in regulating light control of development.</text>
</comment>
<keyword evidence="10" id="KW-1185">Reference proteome</keyword>
<dbReference type="EMBL" id="OZ075145">
    <property type="protein sequence ID" value="CAL5045806.1"/>
    <property type="molecule type" value="Genomic_DNA"/>
</dbReference>
<accession>A0ABC9DV83</accession>
<gene>
    <name evidence="9" type="ORF">URODEC1_LOCUS89002</name>
</gene>
<evidence type="ECO:0000256" key="3">
    <source>
        <dbReference type="ARBA" id="ARBA00022771"/>
    </source>
</evidence>
<protein>
    <recommendedName>
        <fullName evidence="6">Protein FAR1-RELATED SEQUENCE</fullName>
    </recommendedName>
</protein>
<evidence type="ECO:0000256" key="2">
    <source>
        <dbReference type="ARBA" id="ARBA00022723"/>
    </source>
</evidence>
<comment type="subcellular location">
    <subcellularLocation>
        <location evidence="6">Nucleus</location>
    </subcellularLocation>
</comment>
<evidence type="ECO:0000256" key="6">
    <source>
        <dbReference type="RuleBase" id="RU367018"/>
    </source>
</evidence>
<keyword evidence="3 5" id="KW-0863">Zinc-finger</keyword>
<feature type="compositionally biased region" description="Basic residues" evidence="7">
    <location>
        <begin position="289"/>
        <end position="299"/>
    </location>
</feature>
<dbReference type="InterPro" id="IPR031052">
    <property type="entry name" value="FHY3/FAR1"/>
</dbReference>
<keyword evidence="2 6" id="KW-0479">Metal-binding</keyword>
<reference evidence="10" key="1">
    <citation type="submission" date="2024-06" db="EMBL/GenBank/DDBJ databases">
        <authorList>
            <person name="Ryan C."/>
        </authorList>
    </citation>
    <scope>NUCLEOTIDE SEQUENCE [LARGE SCALE GENOMIC DNA]</scope>
</reference>
<dbReference type="InterPro" id="IPR006564">
    <property type="entry name" value="Znf_PMZ"/>
</dbReference>
<evidence type="ECO:0000256" key="5">
    <source>
        <dbReference type="PROSITE-ProRule" id="PRU00325"/>
    </source>
</evidence>
<keyword evidence="6" id="KW-0539">Nucleus</keyword>
<feature type="region of interest" description="Disordered" evidence="7">
    <location>
        <begin position="272"/>
        <end position="300"/>
    </location>
</feature>
<dbReference type="InterPro" id="IPR007527">
    <property type="entry name" value="Znf_SWIM"/>
</dbReference>
<name>A0ABC9DV83_9POAL</name>
<sequence>MKRAYHNRSMWAKPYFRDTFCAGMTSTQRSESANCMLKTYIARAAPMHLFVRQYSRLVADREEDEGREEHATKQVEATMRFGVPLEAHASVIYTRNIFERFSKEMFRAGSFGCKLNGGEGCYLVTRVNATEQNRAFSEFVVISEHSGSFKCQCMMFEHMGVPCRHIIKVLMHVGANRIPDALVMKRWTVNAKAGVDNGASAVGTLSDLDAGALHAILYTACMELLNLGRTSRQAFEVALQHVSRAKSAITAMTVVGAEAKAGDGLCNANDVGKQGDSDNLADAMAPPRVRSRGRPRQSRYHSLGDRGLVVINS</sequence>
<dbReference type="AlphaFoldDB" id="A0ABC9DV83"/>
<evidence type="ECO:0000256" key="7">
    <source>
        <dbReference type="SAM" id="MobiDB-lite"/>
    </source>
</evidence>
<reference evidence="9 10" key="2">
    <citation type="submission" date="2024-10" db="EMBL/GenBank/DDBJ databases">
        <authorList>
            <person name="Ryan C."/>
        </authorList>
    </citation>
    <scope>NUCLEOTIDE SEQUENCE [LARGE SCALE GENOMIC DNA]</scope>
</reference>
<feature type="domain" description="SWIM-type" evidence="8">
    <location>
        <begin position="136"/>
        <end position="174"/>
    </location>
</feature>
<dbReference type="GO" id="GO:0005634">
    <property type="term" value="C:nucleus"/>
    <property type="evidence" value="ECO:0007669"/>
    <property type="project" value="UniProtKB-SubCell"/>
</dbReference>
<evidence type="ECO:0000313" key="10">
    <source>
        <dbReference type="Proteomes" id="UP001497457"/>
    </source>
</evidence>
<dbReference type="Proteomes" id="UP001497457">
    <property type="component" value="Chromosome 35b"/>
</dbReference>
<comment type="similarity">
    <text evidence="1 6">Belongs to the FHY3/FAR1 family.</text>
</comment>
<evidence type="ECO:0000259" key="8">
    <source>
        <dbReference type="PROSITE" id="PS50966"/>
    </source>
</evidence>
<evidence type="ECO:0000256" key="1">
    <source>
        <dbReference type="ARBA" id="ARBA00005889"/>
    </source>
</evidence>
<dbReference type="SMART" id="SM00575">
    <property type="entry name" value="ZnF_PMZ"/>
    <property type="match status" value="1"/>
</dbReference>
<dbReference type="PANTHER" id="PTHR31669">
    <property type="entry name" value="PROTEIN FAR1-RELATED SEQUENCE 10-RELATED"/>
    <property type="match status" value="1"/>
</dbReference>
<keyword evidence="4 6" id="KW-0862">Zinc</keyword>
<evidence type="ECO:0000256" key="4">
    <source>
        <dbReference type="ARBA" id="ARBA00022833"/>
    </source>
</evidence>
<organism evidence="9 10">
    <name type="scientific">Urochloa decumbens</name>
    <dbReference type="NCBI Taxonomy" id="240449"/>
    <lineage>
        <taxon>Eukaryota</taxon>
        <taxon>Viridiplantae</taxon>
        <taxon>Streptophyta</taxon>
        <taxon>Embryophyta</taxon>
        <taxon>Tracheophyta</taxon>
        <taxon>Spermatophyta</taxon>
        <taxon>Magnoliopsida</taxon>
        <taxon>Liliopsida</taxon>
        <taxon>Poales</taxon>
        <taxon>Poaceae</taxon>
        <taxon>PACMAD clade</taxon>
        <taxon>Panicoideae</taxon>
        <taxon>Panicodae</taxon>
        <taxon>Paniceae</taxon>
        <taxon>Melinidinae</taxon>
        <taxon>Urochloa</taxon>
    </lineage>
</organism>
<dbReference type="Pfam" id="PF04434">
    <property type="entry name" value="SWIM"/>
    <property type="match status" value="1"/>
</dbReference>
<dbReference type="GO" id="GO:0008270">
    <property type="term" value="F:zinc ion binding"/>
    <property type="evidence" value="ECO:0007669"/>
    <property type="project" value="UniProtKB-UniRule"/>
</dbReference>